<evidence type="ECO:0000313" key="2">
    <source>
        <dbReference type="EMBL" id="SPX61951.1"/>
    </source>
</evidence>
<dbReference type="PATRIC" id="fig|453.4.peg.3574"/>
<dbReference type="Proteomes" id="UP000251942">
    <property type="component" value="Unassembled WGS sequence"/>
</dbReference>
<accession>A0A0W0TEK2</accession>
<dbReference type="AlphaFoldDB" id="A0A0W0TEK2"/>
<dbReference type="EMBL" id="LNYB01000090">
    <property type="protein sequence ID" value="KTC94033.1"/>
    <property type="molecule type" value="Genomic_DNA"/>
</dbReference>
<sequence>MRSLFYAKNNVKFFSEINLLLDLDESRNLRFNISKQQSHWIFKSIEKIENSVILLSLVYVYRAKGIDRALC</sequence>
<protein>
    <submittedName>
        <fullName evidence="1">Uncharacterized protein</fullName>
    </submittedName>
</protein>
<name>A0A0W0TEK2_9GAMM</name>
<dbReference type="Proteomes" id="UP000054698">
    <property type="component" value="Unassembled WGS sequence"/>
</dbReference>
<organism evidence="1 3">
    <name type="scientific">Legionella feeleii</name>
    <dbReference type="NCBI Taxonomy" id="453"/>
    <lineage>
        <taxon>Bacteria</taxon>
        <taxon>Pseudomonadati</taxon>
        <taxon>Pseudomonadota</taxon>
        <taxon>Gammaproteobacteria</taxon>
        <taxon>Legionellales</taxon>
        <taxon>Legionellaceae</taxon>
        <taxon>Legionella</taxon>
    </lineage>
</organism>
<evidence type="ECO:0000313" key="4">
    <source>
        <dbReference type="Proteomes" id="UP000251942"/>
    </source>
</evidence>
<gene>
    <name evidence="1" type="ORF">Lfee_3270</name>
    <name evidence="2" type="ORF">NCTC12022_02707</name>
</gene>
<evidence type="ECO:0000313" key="1">
    <source>
        <dbReference type="EMBL" id="KTC94033.1"/>
    </source>
</evidence>
<proteinExistence type="predicted"/>
<keyword evidence="3" id="KW-1185">Reference proteome</keyword>
<dbReference type="STRING" id="453.Lfee_3270"/>
<evidence type="ECO:0000313" key="3">
    <source>
        <dbReference type="Proteomes" id="UP000054698"/>
    </source>
</evidence>
<reference evidence="1 3" key="1">
    <citation type="submission" date="2015-11" db="EMBL/GenBank/DDBJ databases">
        <title>Genomic analysis of 38 Legionella species identifies large and diverse effector repertoires.</title>
        <authorList>
            <person name="Burstein D."/>
            <person name="Amaro F."/>
            <person name="Zusman T."/>
            <person name="Lifshitz Z."/>
            <person name="Cohen O."/>
            <person name="Gilbert J.A."/>
            <person name="Pupko T."/>
            <person name="Shuman H.A."/>
            <person name="Segal G."/>
        </authorList>
    </citation>
    <scope>NUCLEOTIDE SEQUENCE [LARGE SCALE GENOMIC DNA]</scope>
    <source>
        <strain evidence="1 3">WO-44C</strain>
    </source>
</reference>
<dbReference type="EMBL" id="UASS01000032">
    <property type="protein sequence ID" value="SPX61951.1"/>
    <property type="molecule type" value="Genomic_DNA"/>
</dbReference>
<reference evidence="2 4" key="2">
    <citation type="submission" date="2018-06" db="EMBL/GenBank/DDBJ databases">
        <authorList>
            <consortium name="Pathogen Informatics"/>
            <person name="Doyle S."/>
        </authorList>
    </citation>
    <scope>NUCLEOTIDE SEQUENCE [LARGE SCALE GENOMIC DNA]</scope>
    <source>
        <strain evidence="2 4">NCTC12022</strain>
    </source>
</reference>